<evidence type="ECO:0000313" key="10">
    <source>
        <dbReference type="Proteomes" id="UP000298285"/>
    </source>
</evidence>
<comment type="similarity">
    <text evidence="2">Belongs to the bacteroidetes fimbrillin superfamily. FimB/Mfa2 family.</text>
</comment>
<keyword evidence="4" id="KW-0472">Membrane</keyword>
<dbReference type="RefSeq" id="WP_135104217.1">
    <property type="nucleotide sequence ID" value="NZ_JADGKW010000001.1"/>
</dbReference>
<reference evidence="9 10" key="1">
    <citation type="submission" date="2019-03" db="EMBL/GenBank/DDBJ databases">
        <title>Diversity of the mouse oral microbiome.</title>
        <authorList>
            <person name="Joseph S."/>
            <person name="Aduse-Opoku J."/>
            <person name="Curtis M."/>
            <person name="Wade W."/>
            <person name="Hashim A."/>
        </authorList>
    </citation>
    <scope>NUCLEOTIDE SEQUENCE [LARGE SCALE GENOMIC DNA]</scope>
    <source>
        <strain evidence="9 10">P11</strain>
    </source>
</reference>
<evidence type="ECO:0000259" key="8">
    <source>
        <dbReference type="Pfam" id="PF09603"/>
    </source>
</evidence>
<evidence type="ECO:0000256" key="3">
    <source>
        <dbReference type="ARBA" id="ARBA00022729"/>
    </source>
</evidence>
<dbReference type="AlphaFoldDB" id="A0A4Y9IS65"/>
<dbReference type="EMBL" id="SPPK01000001">
    <property type="protein sequence ID" value="TFU91202.1"/>
    <property type="molecule type" value="Genomic_DNA"/>
</dbReference>
<keyword evidence="7" id="KW-0449">Lipoprotein</keyword>
<evidence type="ECO:0000256" key="6">
    <source>
        <dbReference type="ARBA" id="ARBA00023237"/>
    </source>
</evidence>
<evidence type="ECO:0000256" key="5">
    <source>
        <dbReference type="ARBA" id="ARBA00023139"/>
    </source>
</evidence>
<dbReference type="OrthoDB" id="1030970at2"/>
<dbReference type="PROSITE" id="PS51257">
    <property type="entry name" value="PROKAR_LIPOPROTEIN"/>
    <property type="match status" value="1"/>
</dbReference>
<keyword evidence="5" id="KW-0564">Palmitate</keyword>
<gene>
    <name evidence="9" type="ORF">E4T88_04245</name>
</gene>
<sequence length="896" mass="97804">MKQIFFYILPLLLVLIGCRDDYEEGDHFPVSKEGKVQVPFSISMPAQLPKTYALDENDENEVRSIDILAFKVSGNDETFAYRAQAEQGSIVDDGVNNKKKFVVTLFKDGTQTYRFVALANAKDQLDNAFAGGITVGASKDAIMQQLQLTGINKWNVNNGTAGYLPIPMWGETPNNIIIQDNTTITDLKLLRMVAKINVKIDPSISENSFALSSVSLYNYYSSGRIVPDAENLVPGSSSSVEKPTVTGTTTKGPIDYEGSGIVTNNSIINNIYTFESLVPKTASEVNLSKVTTLVLGGKYNGSTEVSYYRVDIANGKTYLDILRNHLYTINITKVKSAGYRTKEDAFNSRPINIEAEVVVWDEAAIGNIEFDGQFMLAVSQGQFDFTKSAYTTFSDDNTVSIKTDYKSNDGSVQGWKVTSIIDDSGNPINDWLKTSVNKGDANVTTDMQLILTENNSGANRLGYITISAGRLTYKIEVRQSMVPPLELRLKKLNGVEINELIFESQSAGIIPASQQFVASWMPIDRECSLTYLGLGGKPFSFGSGSDTPGLNGILNTSSGGTGKQTFTIVPTALTQAEIDANPLIEKASKIDFTLSNGAGFTTKTIYLRQIRYGVQSVLNQYYILDNSQQSMRIKSNSLWKIKSVSDPQSLLISFDMNQNGGYNVAGGDLLLFTLRKPSTEADLSSYIIFTLFDPAGKYEDVQVQINPVACGINGVAVPLKIGNRSYLTHMYGTKCWMVENSKEGTASAVYFGGAISGTNWRNGSTYPPSASNGQYYYSDNNRYSACPAGWHLPATGEASSLINLVTQDIANTQGKKGAQWWAGPAITGLNSSNVNATLTGGAFYWVSDSYYTWSSWSQLGYWWINGGTNLVGSSTKLTSETGRSTTAILPVRCVQD</sequence>
<accession>A0A4Y9IS65</accession>
<dbReference type="GO" id="GO:0009279">
    <property type="term" value="C:cell outer membrane"/>
    <property type="evidence" value="ECO:0007669"/>
    <property type="project" value="UniProtKB-SubCell"/>
</dbReference>
<evidence type="ECO:0000256" key="2">
    <source>
        <dbReference type="ARBA" id="ARBA00007248"/>
    </source>
</evidence>
<dbReference type="Proteomes" id="UP000298285">
    <property type="component" value="Unassembled WGS sequence"/>
</dbReference>
<evidence type="ECO:0000256" key="4">
    <source>
        <dbReference type="ARBA" id="ARBA00023136"/>
    </source>
</evidence>
<keyword evidence="6" id="KW-0998">Cell outer membrane</keyword>
<organism evidence="9 10">
    <name type="scientific">Dysgonomonas mossii</name>
    <dbReference type="NCBI Taxonomy" id="163665"/>
    <lineage>
        <taxon>Bacteria</taxon>
        <taxon>Pseudomonadati</taxon>
        <taxon>Bacteroidota</taxon>
        <taxon>Bacteroidia</taxon>
        <taxon>Bacteroidales</taxon>
        <taxon>Dysgonomonadaceae</taxon>
        <taxon>Dysgonomonas</taxon>
    </lineage>
</organism>
<evidence type="ECO:0000313" key="9">
    <source>
        <dbReference type="EMBL" id="TFU91202.1"/>
    </source>
</evidence>
<dbReference type="InterPro" id="IPR014941">
    <property type="entry name" value="FimB/Mfa2/Mfa3"/>
</dbReference>
<comment type="subcellular location">
    <subcellularLocation>
        <location evidence="1">Cell outer membrane</location>
    </subcellularLocation>
</comment>
<protein>
    <submittedName>
        <fullName evidence="9">DUF4906 domain-containing protein</fullName>
    </submittedName>
</protein>
<dbReference type="Gene3D" id="2.60.40.3690">
    <property type="match status" value="1"/>
</dbReference>
<dbReference type="InterPro" id="IPR011871">
    <property type="entry name" value="Fib_succ_major"/>
</dbReference>
<proteinExistence type="inferred from homology"/>
<feature type="domain" description="Fibrobacter succinogenes major paralogous" evidence="8">
    <location>
        <begin position="731"/>
        <end position="895"/>
    </location>
</feature>
<dbReference type="Pfam" id="PF08842">
    <property type="entry name" value="Mfa2"/>
    <property type="match status" value="1"/>
</dbReference>
<dbReference type="Pfam" id="PF09603">
    <property type="entry name" value="Fib_succ_major"/>
    <property type="match status" value="1"/>
</dbReference>
<evidence type="ECO:0000256" key="1">
    <source>
        <dbReference type="ARBA" id="ARBA00004442"/>
    </source>
</evidence>
<evidence type="ECO:0000256" key="7">
    <source>
        <dbReference type="ARBA" id="ARBA00023288"/>
    </source>
</evidence>
<comment type="caution">
    <text evidence="9">The sequence shown here is derived from an EMBL/GenBank/DDBJ whole genome shotgun (WGS) entry which is preliminary data.</text>
</comment>
<keyword evidence="3" id="KW-0732">Signal</keyword>
<name>A0A4Y9IS65_9BACT</name>